<comment type="caution">
    <text evidence="6">The sequence shown here is derived from an EMBL/GenBank/DDBJ whole genome shotgun (WGS) entry which is preliminary data.</text>
</comment>
<keyword evidence="5 6" id="KW-0560">Oxidoreductase</keyword>
<dbReference type="InterPro" id="IPR020904">
    <property type="entry name" value="Sc_DH/Rdtase_CS"/>
</dbReference>
<evidence type="ECO:0000256" key="3">
    <source>
        <dbReference type="ARBA" id="ARBA00022490"/>
    </source>
</evidence>
<dbReference type="PANTHER" id="PTHR44085">
    <property type="entry name" value="SEPIAPTERIN REDUCTASE"/>
    <property type="match status" value="1"/>
</dbReference>
<dbReference type="Proteomes" id="UP000706926">
    <property type="component" value="Unassembled WGS sequence"/>
</dbReference>
<keyword evidence="3" id="KW-0963">Cytoplasm</keyword>
<evidence type="ECO:0000256" key="1">
    <source>
        <dbReference type="ARBA" id="ARBA00004496"/>
    </source>
</evidence>
<dbReference type="InterPro" id="IPR036291">
    <property type="entry name" value="NAD(P)-bd_dom_sf"/>
</dbReference>
<evidence type="ECO:0000256" key="4">
    <source>
        <dbReference type="ARBA" id="ARBA00022857"/>
    </source>
</evidence>
<protein>
    <submittedName>
        <fullName evidence="6">Benzil reductase ((S)-benzoin forming)</fullName>
        <ecNumber evidence="6">1.1.1.320</ecNumber>
    </submittedName>
</protein>
<reference evidence="6 7" key="1">
    <citation type="submission" date="2021-03" db="EMBL/GenBank/DDBJ databases">
        <title>Genomic Encyclopedia of Type Strains, Phase IV (KMG-IV): sequencing the most valuable type-strain genomes for metagenomic binning, comparative biology and taxonomic classification.</title>
        <authorList>
            <person name="Goeker M."/>
        </authorList>
    </citation>
    <scope>NUCLEOTIDE SEQUENCE [LARGE SCALE GENOMIC DNA]</scope>
    <source>
        <strain evidence="6 7">DSM 15596</strain>
    </source>
</reference>
<proteinExistence type="inferred from homology"/>
<dbReference type="GeneID" id="95404435"/>
<dbReference type="InterPro" id="IPR051721">
    <property type="entry name" value="Biopterin_syn/organic_redct"/>
</dbReference>
<evidence type="ECO:0000256" key="2">
    <source>
        <dbReference type="ARBA" id="ARBA00006484"/>
    </source>
</evidence>
<dbReference type="Pfam" id="PF00106">
    <property type="entry name" value="adh_short"/>
    <property type="match status" value="1"/>
</dbReference>
<accession>A0ABS4FAQ8</accession>
<name>A0ABS4FAQ8_9BACL</name>
<dbReference type="RefSeq" id="WP_210094754.1">
    <property type="nucleotide sequence ID" value="NZ_DMBX01000051.1"/>
</dbReference>
<dbReference type="PROSITE" id="PS00061">
    <property type="entry name" value="ADH_SHORT"/>
    <property type="match status" value="1"/>
</dbReference>
<evidence type="ECO:0000313" key="6">
    <source>
        <dbReference type="EMBL" id="MBP1893339.1"/>
    </source>
</evidence>
<keyword evidence="7" id="KW-1185">Reference proteome</keyword>
<evidence type="ECO:0000256" key="5">
    <source>
        <dbReference type="ARBA" id="ARBA00023002"/>
    </source>
</evidence>
<sequence length="251" mass="27664">MSQRHYIITGTSRGIGGQLALMLLQQGHAVYGIARNHSMTLDRYERYTHYVYDLSDPSGLEQLMENIIRSIELADTDTLYLINNASMLEPLGKIEQCGAAEIAKNVQITLIAPMILTSCFLNQTNRYKARRKIMNISSGPGVYPAPSMSAYCTAKAGLNMFTQCVGAEQASRENPVQIIAVNPGMVDTEMQSMARGQDEKQFELAGAFSQAFESGQLLSTAEIGEHLLRILDEEHSPGAIVNYNEVYSSKS</sequence>
<dbReference type="InterPro" id="IPR002347">
    <property type="entry name" value="SDR_fam"/>
</dbReference>
<comment type="subcellular location">
    <subcellularLocation>
        <location evidence="1">Cytoplasm</location>
    </subcellularLocation>
</comment>
<dbReference type="PANTHER" id="PTHR44085:SF2">
    <property type="entry name" value="SEPIAPTERIN REDUCTASE"/>
    <property type="match status" value="1"/>
</dbReference>
<dbReference type="Gene3D" id="3.40.50.720">
    <property type="entry name" value="NAD(P)-binding Rossmann-like Domain"/>
    <property type="match status" value="1"/>
</dbReference>
<dbReference type="EC" id="1.1.1.320" evidence="6"/>
<dbReference type="GO" id="GO:0016491">
    <property type="term" value="F:oxidoreductase activity"/>
    <property type="evidence" value="ECO:0007669"/>
    <property type="project" value="UniProtKB-KW"/>
</dbReference>
<gene>
    <name evidence="6" type="ORF">J2Z18_002441</name>
</gene>
<dbReference type="SUPFAM" id="SSF51735">
    <property type="entry name" value="NAD(P)-binding Rossmann-fold domains"/>
    <property type="match status" value="1"/>
</dbReference>
<dbReference type="PRINTS" id="PR00081">
    <property type="entry name" value="GDHRDH"/>
</dbReference>
<evidence type="ECO:0000313" key="7">
    <source>
        <dbReference type="Proteomes" id="UP000706926"/>
    </source>
</evidence>
<organism evidence="6 7">
    <name type="scientific">Paenibacillus lactis</name>
    <dbReference type="NCBI Taxonomy" id="228574"/>
    <lineage>
        <taxon>Bacteria</taxon>
        <taxon>Bacillati</taxon>
        <taxon>Bacillota</taxon>
        <taxon>Bacilli</taxon>
        <taxon>Bacillales</taxon>
        <taxon>Paenibacillaceae</taxon>
        <taxon>Paenibacillus</taxon>
    </lineage>
</organism>
<comment type="similarity">
    <text evidence="2">Belongs to the short-chain dehydrogenases/reductases (SDR) family.</text>
</comment>
<dbReference type="EMBL" id="JAGGKI010000005">
    <property type="protein sequence ID" value="MBP1893339.1"/>
    <property type="molecule type" value="Genomic_DNA"/>
</dbReference>
<keyword evidence="4" id="KW-0521">NADP</keyword>